<name>A0ABY5RRP9_9HYPH</name>
<protein>
    <recommendedName>
        <fullName evidence="3">DUF3606 domain-containing protein</fullName>
    </recommendedName>
</protein>
<reference evidence="1" key="1">
    <citation type="submission" date="2022-08" db="EMBL/GenBank/DDBJ databases">
        <title>Microvirga terrae sp. nov., isolated from soil.</title>
        <authorList>
            <person name="Kim K.H."/>
            <person name="Seo Y.L."/>
            <person name="Kim J.M."/>
            <person name="Lee J.K."/>
            <person name="Han D.M."/>
            <person name="Jeon C.O."/>
        </authorList>
    </citation>
    <scope>NUCLEOTIDE SEQUENCE</scope>
    <source>
        <strain evidence="1">R24</strain>
    </source>
</reference>
<organism evidence="1 2">
    <name type="scientific">Microvirga terrae</name>
    <dbReference type="NCBI Taxonomy" id="2740529"/>
    <lineage>
        <taxon>Bacteria</taxon>
        <taxon>Pseudomonadati</taxon>
        <taxon>Pseudomonadota</taxon>
        <taxon>Alphaproteobacteria</taxon>
        <taxon>Hyphomicrobiales</taxon>
        <taxon>Methylobacteriaceae</taxon>
        <taxon>Microvirga</taxon>
    </lineage>
</organism>
<evidence type="ECO:0000313" key="1">
    <source>
        <dbReference type="EMBL" id="UVF18882.1"/>
    </source>
</evidence>
<accession>A0ABY5RRP9</accession>
<evidence type="ECO:0000313" key="2">
    <source>
        <dbReference type="Proteomes" id="UP001017257"/>
    </source>
</evidence>
<evidence type="ECO:0008006" key="3">
    <source>
        <dbReference type="Google" id="ProtNLM"/>
    </source>
</evidence>
<dbReference type="RefSeq" id="WP_173947139.1">
    <property type="nucleotide sequence ID" value="NZ_CP102845.1"/>
</dbReference>
<dbReference type="EMBL" id="CP102845">
    <property type="protein sequence ID" value="UVF18882.1"/>
    <property type="molecule type" value="Genomic_DNA"/>
</dbReference>
<proteinExistence type="predicted"/>
<gene>
    <name evidence="1" type="ORF">HPT29_020785</name>
</gene>
<keyword evidence="2" id="KW-1185">Reference proteome</keyword>
<sequence>MKKSRDLLTPDDEMMILQFWAHGIDIAQKFSAEQLRAVPGLEEAIALLWQA</sequence>
<dbReference type="Proteomes" id="UP001017257">
    <property type="component" value="Chromosome"/>
</dbReference>